<accession>A0ABR0JCN3</accession>
<protein>
    <submittedName>
        <fullName evidence="1">Uncharacterized protein</fullName>
    </submittedName>
</protein>
<gene>
    <name evidence="1" type="ORF">LTR69_004872</name>
</gene>
<proteinExistence type="predicted"/>
<dbReference type="EMBL" id="JAVRRF010000009">
    <property type="protein sequence ID" value="KAK5061690.1"/>
    <property type="molecule type" value="Genomic_DNA"/>
</dbReference>
<reference evidence="1 2" key="1">
    <citation type="submission" date="2023-08" db="EMBL/GenBank/DDBJ databases">
        <title>Black Yeasts Isolated from many extreme environments.</title>
        <authorList>
            <person name="Coleine C."/>
            <person name="Stajich J.E."/>
            <person name="Selbmann L."/>
        </authorList>
    </citation>
    <scope>NUCLEOTIDE SEQUENCE [LARGE SCALE GENOMIC DNA]</scope>
    <source>
        <strain evidence="1 2">CCFEE 6328</strain>
    </source>
</reference>
<organism evidence="1 2">
    <name type="scientific">Exophiala sideris</name>
    <dbReference type="NCBI Taxonomy" id="1016849"/>
    <lineage>
        <taxon>Eukaryota</taxon>
        <taxon>Fungi</taxon>
        <taxon>Dikarya</taxon>
        <taxon>Ascomycota</taxon>
        <taxon>Pezizomycotina</taxon>
        <taxon>Eurotiomycetes</taxon>
        <taxon>Chaetothyriomycetidae</taxon>
        <taxon>Chaetothyriales</taxon>
        <taxon>Herpotrichiellaceae</taxon>
        <taxon>Exophiala</taxon>
    </lineage>
</organism>
<dbReference type="Proteomes" id="UP001345691">
    <property type="component" value="Unassembled WGS sequence"/>
</dbReference>
<keyword evidence="2" id="KW-1185">Reference proteome</keyword>
<comment type="caution">
    <text evidence="1">The sequence shown here is derived from an EMBL/GenBank/DDBJ whole genome shotgun (WGS) entry which is preliminary data.</text>
</comment>
<evidence type="ECO:0000313" key="2">
    <source>
        <dbReference type="Proteomes" id="UP001345691"/>
    </source>
</evidence>
<sequence length="80" mass="8729">MLKAGDIILFRVIKRYPITAAGAAVDFHPHPAKASIAARLAQAHKLGNLVRLEDVDRLLQPTEERRKAYDQAAKEAGLAA</sequence>
<name>A0ABR0JCN3_9EURO</name>
<evidence type="ECO:0000313" key="1">
    <source>
        <dbReference type="EMBL" id="KAK5061690.1"/>
    </source>
</evidence>